<gene>
    <name evidence="1" type="ORF">SSLN_LOCUS18302</name>
</gene>
<reference evidence="1 2" key="2">
    <citation type="submission" date="2018-11" db="EMBL/GenBank/DDBJ databases">
        <authorList>
            <consortium name="Pathogen Informatics"/>
        </authorList>
    </citation>
    <scope>NUCLEOTIDE SEQUENCE [LARGE SCALE GENOMIC DNA]</scope>
    <source>
        <strain evidence="1 2">NST_G2</strain>
    </source>
</reference>
<dbReference type="WBParaSite" id="SSLN_0001898601-mRNA-1">
    <property type="protein sequence ID" value="SSLN_0001898601-mRNA-1"/>
    <property type="gene ID" value="SSLN_0001898601"/>
</dbReference>
<accession>A0A183TPA4</accession>
<dbReference type="AlphaFoldDB" id="A0A183TPA4"/>
<evidence type="ECO:0000313" key="3">
    <source>
        <dbReference type="WBParaSite" id="SSLN_0001898601-mRNA-1"/>
    </source>
</evidence>
<organism evidence="3">
    <name type="scientific">Schistocephalus solidus</name>
    <name type="common">Tapeworm</name>
    <dbReference type="NCBI Taxonomy" id="70667"/>
    <lineage>
        <taxon>Eukaryota</taxon>
        <taxon>Metazoa</taxon>
        <taxon>Spiralia</taxon>
        <taxon>Lophotrochozoa</taxon>
        <taxon>Platyhelminthes</taxon>
        <taxon>Cestoda</taxon>
        <taxon>Eucestoda</taxon>
        <taxon>Diphyllobothriidea</taxon>
        <taxon>Diphyllobothriidae</taxon>
        <taxon>Schistocephalus</taxon>
    </lineage>
</organism>
<evidence type="ECO:0000313" key="1">
    <source>
        <dbReference type="EMBL" id="VDM04688.1"/>
    </source>
</evidence>
<proteinExistence type="predicted"/>
<dbReference type="Proteomes" id="UP000275846">
    <property type="component" value="Unassembled WGS sequence"/>
</dbReference>
<name>A0A183TPA4_SCHSO</name>
<dbReference type="OrthoDB" id="6255742at2759"/>
<keyword evidence="2" id="KW-1185">Reference proteome</keyword>
<sequence length="110" mass="12436">MACRPKIALFKAYYQSTPARVLVHNNLSQPFDEIAFCAHFIQPYAIDWILRRAPHGSDVVEFAPGHRLTNLDYADDIALLALRFCDLQSVVSRVNEITTSVDLSINTEKT</sequence>
<protein>
    <submittedName>
        <fullName evidence="3">Reverse transcriptase domain-containing protein</fullName>
    </submittedName>
</protein>
<evidence type="ECO:0000313" key="2">
    <source>
        <dbReference type="Proteomes" id="UP000275846"/>
    </source>
</evidence>
<dbReference type="EMBL" id="UYSU01044104">
    <property type="protein sequence ID" value="VDM04688.1"/>
    <property type="molecule type" value="Genomic_DNA"/>
</dbReference>
<reference evidence="3" key="1">
    <citation type="submission" date="2016-06" db="UniProtKB">
        <authorList>
            <consortium name="WormBaseParasite"/>
        </authorList>
    </citation>
    <scope>IDENTIFICATION</scope>
</reference>